<accession>A0AAD5GG28</accession>
<feature type="region of interest" description="Disordered" evidence="1">
    <location>
        <begin position="306"/>
        <end position="340"/>
    </location>
</feature>
<feature type="non-terminal residue" evidence="2">
    <location>
        <position position="1"/>
    </location>
</feature>
<evidence type="ECO:0000313" key="3">
    <source>
        <dbReference type="Proteomes" id="UP001206925"/>
    </source>
</evidence>
<proteinExistence type="predicted"/>
<dbReference type="AlphaFoldDB" id="A0AAD5GG28"/>
<sequence>IPEPENSDGSFGGHQRSQSSNSQGIGLQLGPPSQRLPMAMQAVKHNSFSQSQPSANSRGKGHAESSPFPPFQETSHGEFKSDRMSISGQSESQTMGNKMTNLSAALGSAEFPNSRNHLQNHPKAGNESFDGPASQIRQADERVQVSHSLPGEKLHASHPHASSGIQGAFPKMLSNASSNLPSQQLFSATQPHKSQFNIVESTSIGQQNSEEQDSEKRENKSSLNAQGINTSVGELSTEKVDLGQMMNGPAASQKGLEAFGRSLKPNNFHQQISLMNQMKAYKHTDNDPNNRVLNILKDSDNLLHGQQVTVSPGNSELPRSTLPTDNVGRSLASKDAPASDQNVPTFVKIDKSHISPQMAPSWFDQHGTLKTGQMSSQIADAVRTVEQPFKVSGRLETTAHISKETSASGASDNSKDGVIWRTPAPSSVVVDHRFTSQPLQPSITVQNLVPLRPKKRKWSRDEIRSWLKEDGFDGMVEDDGQLIEDIPRPKRRIILATQLMQQLFPPPPPVFLSTKATSNYESVAFYASRLALGDACNLVSCVSHKKSNLITEKSTESEKVDDNRLSKAVEDCLTKAKWVEGTFSRLDKRASILDLRVECQDLEKFSIINRFAKFHGRGQTDGESSSLSDAPANAPKPFPQRYVVAVALPKNLPER</sequence>
<feature type="compositionally biased region" description="Polar residues" evidence="1">
    <location>
        <begin position="84"/>
        <end position="103"/>
    </location>
</feature>
<dbReference type="PANTHER" id="PTHR31267">
    <property type="entry name" value="DENTIN SIALOPHOSPHOPROTEIN-LIKE PROTEIN"/>
    <property type="match status" value="1"/>
</dbReference>
<name>A0AAD5GG28_AMBAR</name>
<feature type="compositionally biased region" description="Polar residues" evidence="1">
    <location>
        <begin position="44"/>
        <end position="57"/>
    </location>
</feature>
<comment type="caution">
    <text evidence="2">The sequence shown here is derived from an EMBL/GenBank/DDBJ whole genome shotgun (WGS) entry which is preliminary data.</text>
</comment>
<feature type="region of interest" description="Disordered" evidence="1">
    <location>
        <begin position="203"/>
        <end position="232"/>
    </location>
</feature>
<organism evidence="2 3">
    <name type="scientific">Ambrosia artemisiifolia</name>
    <name type="common">Common ragweed</name>
    <dbReference type="NCBI Taxonomy" id="4212"/>
    <lineage>
        <taxon>Eukaryota</taxon>
        <taxon>Viridiplantae</taxon>
        <taxon>Streptophyta</taxon>
        <taxon>Embryophyta</taxon>
        <taxon>Tracheophyta</taxon>
        <taxon>Spermatophyta</taxon>
        <taxon>Magnoliopsida</taxon>
        <taxon>eudicotyledons</taxon>
        <taxon>Gunneridae</taxon>
        <taxon>Pentapetalae</taxon>
        <taxon>asterids</taxon>
        <taxon>campanulids</taxon>
        <taxon>Asterales</taxon>
        <taxon>Asteraceae</taxon>
        <taxon>Asteroideae</taxon>
        <taxon>Heliantheae alliance</taxon>
        <taxon>Heliantheae</taxon>
        <taxon>Ambrosia</taxon>
    </lineage>
</organism>
<feature type="compositionally biased region" description="Polar residues" evidence="1">
    <location>
        <begin position="221"/>
        <end position="232"/>
    </location>
</feature>
<evidence type="ECO:0000313" key="2">
    <source>
        <dbReference type="EMBL" id="KAI7741205.1"/>
    </source>
</evidence>
<keyword evidence="3" id="KW-1185">Reference proteome</keyword>
<feature type="non-terminal residue" evidence="2">
    <location>
        <position position="655"/>
    </location>
</feature>
<dbReference type="PANTHER" id="PTHR31267:SF2">
    <property type="entry name" value="EXPRESSED PROTEIN"/>
    <property type="match status" value="1"/>
</dbReference>
<feature type="compositionally biased region" description="Polar residues" evidence="1">
    <location>
        <begin position="306"/>
        <end position="324"/>
    </location>
</feature>
<protein>
    <submittedName>
        <fullName evidence="2">Uncharacterized protein</fullName>
    </submittedName>
</protein>
<dbReference type="Proteomes" id="UP001206925">
    <property type="component" value="Unassembled WGS sequence"/>
</dbReference>
<reference evidence="2" key="1">
    <citation type="submission" date="2022-06" db="EMBL/GenBank/DDBJ databases">
        <title>Uncovering the hologenomic basis of an extraordinary plant invasion.</title>
        <authorList>
            <person name="Bieker V.C."/>
            <person name="Martin M.D."/>
            <person name="Gilbert T."/>
            <person name="Hodgins K."/>
            <person name="Battlay P."/>
            <person name="Petersen B."/>
            <person name="Wilson J."/>
        </authorList>
    </citation>
    <scope>NUCLEOTIDE SEQUENCE</scope>
    <source>
        <strain evidence="2">AA19_3_7</strain>
        <tissue evidence="2">Leaf</tissue>
    </source>
</reference>
<dbReference type="EMBL" id="JAMZMK010008242">
    <property type="protein sequence ID" value="KAI7741205.1"/>
    <property type="molecule type" value="Genomic_DNA"/>
</dbReference>
<feature type="compositionally biased region" description="Basic and acidic residues" evidence="1">
    <location>
        <begin position="138"/>
        <end position="155"/>
    </location>
</feature>
<evidence type="ECO:0000256" key="1">
    <source>
        <dbReference type="SAM" id="MobiDB-lite"/>
    </source>
</evidence>
<feature type="compositionally biased region" description="Polar residues" evidence="1">
    <location>
        <begin position="15"/>
        <end position="25"/>
    </location>
</feature>
<gene>
    <name evidence="2" type="ORF">M8C21_026494</name>
</gene>
<feature type="region of interest" description="Disordered" evidence="1">
    <location>
        <begin position="1"/>
        <end position="176"/>
    </location>
</feature>